<comment type="caution">
    <text evidence="1">The sequence shown here is derived from an EMBL/GenBank/DDBJ whole genome shotgun (WGS) entry which is preliminary data.</text>
</comment>
<protein>
    <submittedName>
        <fullName evidence="1">Uncharacterized protein</fullName>
    </submittedName>
</protein>
<dbReference type="EMBL" id="PXZH01000001">
    <property type="protein sequence ID" value="RST90070.1"/>
    <property type="molecule type" value="Genomic_DNA"/>
</dbReference>
<organism evidence="1 2">
    <name type="scientific">Vagococcus humatus</name>
    <dbReference type="NCBI Taxonomy" id="1889241"/>
    <lineage>
        <taxon>Bacteria</taxon>
        <taxon>Bacillati</taxon>
        <taxon>Bacillota</taxon>
        <taxon>Bacilli</taxon>
        <taxon>Lactobacillales</taxon>
        <taxon>Enterococcaceae</taxon>
        <taxon>Vagococcus</taxon>
    </lineage>
</organism>
<proteinExistence type="predicted"/>
<gene>
    <name evidence="1" type="ORF">C7P63_03045</name>
</gene>
<name>A0A3R9YFP1_9ENTE</name>
<evidence type="ECO:0000313" key="2">
    <source>
        <dbReference type="Proteomes" id="UP000277864"/>
    </source>
</evidence>
<keyword evidence="2" id="KW-1185">Reference proteome</keyword>
<evidence type="ECO:0000313" key="1">
    <source>
        <dbReference type="EMBL" id="RST90070.1"/>
    </source>
</evidence>
<reference evidence="1 2" key="1">
    <citation type="submission" date="2018-03" db="EMBL/GenBank/DDBJ databases">
        <authorList>
            <person name="Gulvik C.A."/>
        </authorList>
    </citation>
    <scope>NUCLEOTIDE SEQUENCE [LARGE SCALE GENOMIC DNA]</scope>
    <source>
        <strain evidence="1 2">JCM 31581</strain>
    </source>
</reference>
<sequence>MEELVFFNRGNALATNVDTKELYRTAQVDHVKYHPPGQLVIVLDEENGEHVLFDLSDQKTNDHEKDVKGYHVKEVIR</sequence>
<dbReference type="OrthoDB" id="2200000at2"/>
<dbReference type="AlphaFoldDB" id="A0A3R9YFP1"/>
<dbReference type="Proteomes" id="UP000277864">
    <property type="component" value="Unassembled WGS sequence"/>
</dbReference>
<dbReference type="RefSeq" id="WP_125942684.1">
    <property type="nucleotide sequence ID" value="NZ_PXZH01000001.1"/>
</dbReference>
<accession>A0A3R9YFP1</accession>